<reference evidence="1" key="1">
    <citation type="submission" date="2021-02" db="EMBL/GenBank/DDBJ databases">
        <title>Genome sequence Cadophora malorum strain M34.</title>
        <authorList>
            <person name="Stefanovic E."/>
            <person name="Vu D."/>
            <person name="Scully C."/>
            <person name="Dijksterhuis J."/>
            <person name="Roader J."/>
            <person name="Houbraken J."/>
        </authorList>
    </citation>
    <scope>NUCLEOTIDE SEQUENCE</scope>
    <source>
        <strain evidence="1">M34</strain>
    </source>
</reference>
<proteinExistence type="predicted"/>
<keyword evidence="2" id="KW-1185">Reference proteome</keyword>
<dbReference type="AlphaFoldDB" id="A0A8H7W789"/>
<organism evidence="1 2">
    <name type="scientific">Cadophora malorum</name>
    <dbReference type="NCBI Taxonomy" id="108018"/>
    <lineage>
        <taxon>Eukaryota</taxon>
        <taxon>Fungi</taxon>
        <taxon>Dikarya</taxon>
        <taxon>Ascomycota</taxon>
        <taxon>Pezizomycotina</taxon>
        <taxon>Leotiomycetes</taxon>
        <taxon>Helotiales</taxon>
        <taxon>Ploettnerulaceae</taxon>
        <taxon>Cadophora</taxon>
    </lineage>
</organism>
<sequence>MATRISILTVSASLHLVGHPISSVLTKQWSLASPAVASRFENVGHQVDPIDIPKAISGFREALKDREWDGIIIGWCLRGHAEFTELFEKLVQITVEEKCERQKRLGKDVKIMFCEGP</sequence>
<accession>A0A8H7W789</accession>
<dbReference type="OrthoDB" id="9986861at2759"/>
<name>A0A8H7W789_9HELO</name>
<dbReference type="EMBL" id="JAFJYH010000142">
    <property type="protein sequence ID" value="KAG4417912.1"/>
    <property type="molecule type" value="Genomic_DNA"/>
</dbReference>
<evidence type="ECO:0000313" key="1">
    <source>
        <dbReference type="EMBL" id="KAG4417912.1"/>
    </source>
</evidence>
<evidence type="ECO:0000313" key="2">
    <source>
        <dbReference type="Proteomes" id="UP000664132"/>
    </source>
</evidence>
<protein>
    <submittedName>
        <fullName evidence="1">Uncharacterized protein</fullName>
    </submittedName>
</protein>
<dbReference type="Proteomes" id="UP000664132">
    <property type="component" value="Unassembled WGS sequence"/>
</dbReference>
<gene>
    <name evidence="1" type="ORF">IFR04_008966</name>
</gene>
<comment type="caution">
    <text evidence="1">The sequence shown here is derived from an EMBL/GenBank/DDBJ whole genome shotgun (WGS) entry which is preliminary data.</text>
</comment>